<sequence length="335" mass="39582">MGEYRGFLSTIINSMLLISPLISQEAVLSSKLEGTHATLEDLMNYEAGNSVEIERDEMQEIINYRKSLFYALDKIGTINDQQKSKLPLSGRIIKEMHSILLDNVRGNSKRRGKYKTNQNYIGSYSAISYIPVSPNLTEDYMKNLENYIHYEDFDILIQSAILHAQFEMIHPFEDGNGRIGRLLIPLFLYYREVIPYPTFYMSMYFEKDRALYLEKLDQISKYNNWKEWIEYYLKGIIEQTEYSTRIATEIYHLYEHMKLEVVPKLKSTKSMQLLDYIFSDLIFNAKQMDDQVDLNIRTIYKLLNKFEDLGYIQTTSQKRNKTYYCSQLLKIIQIS</sequence>
<feature type="binding site" evidence="1">
    <location>
        <begin position="175"/>
        <end position="181"/>
    </location>
    <ligand>
        <name>ATP</name>
        <dbReference type="ChEBI" id="CHEBI:30616"/>
    </ligand>
</feature>
<evidence type="ECO:0000259" key="4">
    <source>
        <dbReference type="PROSITE" id="PS51459"/>
    </source>
</evidence>
<dbReference type="PIRSF" id="PIRSF038925">
    <property type="entry name" value="AMP-prot_trans"/>
    <property type="match status" value="1"/>
</dbReference>
<dbReference type="GO" id="GO:0005524">
    <property type="term" value="F:ATP binding"/>
    <property type="evidence" value="ECO:0007669"/>
    <property type="project" value="UniProtKB-KW"/>
</dbReference>
<keyword evidence="1" id="KW-0067">ATP-binding</keyword>
<evidence type="ECO:0000313" key="5">
    <source>
        <dbReference type="EMBL" id="PTE69414.1"/>
    </source>
</evidence>
<dbReference type="InterPro" id="IPR025758">
    <property type="entry name" value="Fic/DOC_N"/>
</dbReference>
<proteinExistence type="predicted"/>
<dbReference type="PANTHER" id="PTHR13504">
    <property type="entry name" value="FIDO DOMAIN-CONTAINING PROTEIN DDB_G0283145"/>
    <property type="match status" value="1"/>
</dbReference>
<dbReference type="InterPro" id="IPR040198">
    <property type="entry name" value="Fido_containing"/>
</dbReference>
<dbReference type="Gene3D" id="1.10.3290.10">
    <property type="entry name" value="Fido-like domain"/>
    <property type="match status" value="1"/>
</dbReference>
<dbReference type="Pfam" id="PF02661">
    <property type="entry name" value="Fic"/>
    <property type="match status" value="1"/>
</dbReference>
<reference evidence="5 6" key="1">
    <citation type="journal article" date="2016" name="Front. Microbiol.">
        <title>Comprehensive Phylogenetic Analysis of Bovine Non-aureus Staphylococci Species Based on Whole-Genome Sequencing.</title>
        <authorList>
            <person name="Naushad S."/>
            <person name="Barkema H.W."/>
            <person name="Luby C."/>
            <person name="Condas L.A."/>
            <person name="Nobrega D.B."/>
            <person name="Carson D.A."/>
            <person name="De Buck J."/>
        </authorList>
    </citation>
    <scope>NUCLEOTIDE SEQUENCE [LARGE SCALE GENOMIC DNA]</scope>
    <source>
        <strain evidence="5 6">SNUC 761</strain>
    </source>
</reference>
<dbReference type="AlphaFoldDB" id="A0A2T4KCW9"/>
<organism evidence="5 6">
    <name type="scientific">Staphylococcus devriesei</name>
    <dbReference type="NCBI Taxonomy" id="586733"/>
    <lineage>
        <taxon>Bacteria</taxon>
        <taxon>Bacillati</taxon>
        <taxon>Bacillota</taxon>
        <taxon>Bacilli</taxon>
        <taxon>Bacillales</taxon>
        <taxon>Staphylococcaceae</taxon>
        <taxon>Staphylococcus</taxon>
    </lineage>
</organism>
<dbReference type="PANTHER" id="PTHR13504:SF38">
    <property type="entry name" value="FIDO DOMAIN-CONTAINING PROTEIN"/>
    <property type="match status" value="1"/>
</dbReference>
<gene>
    <name evidence="5" type="ORF">BUY44_11595</name>
</gene>
<evidence type="ECO:0000256" key="3">
    <source>
        <dbReference type="PIRSR" id="PIRSR640198-2"/>
    </source>
</evidence>
<dbReference type="InterPro" id="IPR026287">
    <property type="entry name" value="SoFic-like"/>
</dbReference>
<keyword evidence="1" id="KW-0547">Nucleotide-binding</keyword>
<comment type="caution">
    <text evidence="5">The sequence shown here is derived from an EMBL/GenBank/DDBJ whole genome shotgun (WGS) entry which is preliminary data.</text>
</comment>
<dbReference type="PROSITE" id="PS51459">
    <property type="entry name" value="FIDO"/>
    <property type="match status" value="1"/>
</dbReference>
<dbReference type="InterPro" id="IPR036597">
    <property type="entry name" value="Fido-like_dom_sf"/>
</dbReference>
<protein>
    <submittedName>
        <fullName evidence="5">Fic family protein</fullName>
    </submittedName>
</protein>
<feature type="binding site" evidence="3">
    <location>
        <begin position="174"/>
        <end position="181"/>
    </location>
    <ligand>
        <name>ATP</name>
        <dbReference type="ChEBI" id="CHEBI:30616"/>
    </ligand>
</feature>
<dbReference type="Pfam" id="PF13784">
    <property type="entry name" value="Fic_N"/>
    <property type="match status" value="1"/>
</dbReference>
<dbReference type="RefSeq" id="WP_107506461.1">
    <property type="nucleotide sequence ID" value="NZ_PYZL01000161.1"/>
</dbReference>
<evidence type="ECO:0000313" key="6">
    <source>
        <dbReference type="Proteomes" id="UP000242547"/>
    </source>
</evidence>
<evidence type="ECO:0000256" key="2">
    <source>
        <dbReference type="PIRSR" id="PIRSR640198-1"/>
    </source>
</evidence>
<dbReference type="EMBL" id="PYZL01000161">
    <property type="protein sequence ID" value="PTE69414.1"/>
    <property type="molecule type" value="Genomic_DNA"/>
</dbReference>
<feature type="binding site" evidence="1">
    <location>
        <position position="212"/>
    </location>
    <ligand>
        <name>ATP</name>
        <dbReference type="ChEBI" id="CHEBI:30616"/>
    </ligand>
</feature>
<feature type="active site" evidence="2">
    <location>
        <position position="170"/>
    </location>
</feature>
<feature type="binding site" evidence="1">
    <location>
        <position position="170"/>
    </location>
    <ligand>
        <name>ATP</name>
        <dbReference type="ChEBI" id="CHEBI:30616"/>
    </ligand>
</feature>
<dbReference type="InterPro" id="IPR003812">
    <property type="entry name" value="Fido"/>
</dbReference>
<dbReference type="SUPFAM" id="SSF140931">
    <property type="entry name" value="Fic-like"/>
    <property type="match status" value="1"/>
</dbReference>
<evidence type="ECO:0000256" key="1">
    <source>
        <dbReference type="PIRSR" id="PIRSR038925-1"/>
    </source>
</evidence>
<dbReference type="Proteomes" id="UP000242547">
    <property type="component" value="Unassembled WGS sequence"/>
</dbReference>
<accession>A0A2T4KCW9</accession>
<name>A0A2T4KCW9_9STAP</name>
<feature type="domain" description="Fido" evidence="4">
    <location>
        <begin position="88"/>
        <end position="234"/>
    </location>
</feature>
<feature type="binding site" evidence="1">
    <location>
        <position position="33"/>
    </location>
    <ligand>
        <name>ATP</name>
        <dbReference type="ChEBI" id="CHEBI:30616"/>
    </ligand>
</feature>